<dbReference type="Pfam" id="PF08100">
    <property type="entry name" value="Dimerisation"/>
    <property type="match status" value="1"/>
</dbReference>
<keyword evidence="8" id="KW-1185">Reference proteome</keyword>
<name>A0A327MB40_9PROT</name>
<evidence type="ECO:0000256" key="4">
    <source>
        <dbReference type="PIRSR" id="PIRSR005739-1"/>
    </source>
</evidence>
<dbReference type="Gene3D" id="3.40.50.150">
    <property type="entry name" value="Vaccinia Virus protein VP39"/>
    <property type="match status" value="1"/>
</dbReference>
<evidence type="ECO:0000256" key="1">
    <source>
        <dbReference type="ARBA" id="ARBA00022603"/>
    </source>
</evidence>
<dbReference type="OrthoDB" id="9766840at2"/>
<organism evidence="7 8">
    <name type="scientific">Roseicella frigidaeris</name>
    <dbReference type="NCBI Taxonomy" id="2230885"/>
    <lineage>
        <taxon>Bacteria</taxon>
        <taxon>Pseudomonadati</taxon>
        <taxon>Pseudomonadota</taxon>
        <taxon>Alphaproteobacteria</taxon>
        <taxon>Acetobacterales</taxon>
        <taxon>Roseomonadaceae</taxon>
        <taxon>Roseicella</taxon>
    </lineage>
</organism>
<dbReference type="InterPro" id="IPR012967">
    <property type="entry name" value="COMT_dimerisation"/>
</dbReference>
<dbReference type="GO" id="GO:0032259">
    <property type="term" value="P:methylation"/>
    <property type="evidence" value="ECO:0007669"/>
    <property type="project" value="UniProtKB-KW"/>
</dbReference>
<dbReference type="Gene3D" id="1.10.10.10">
    <property type="entry name" value="Winged helix-like DNA-binding domain superfamily/Winged helix DNA-binding domain"/>
    <property type="match status" value="1"/>
</dbReference>
<protein>
    <submittedName>
        <fullName evidence="7">Methyltransferase</fullName>
    </submittedName>
</protein>
<keyword evidence="3" id="KW-0949">S-adenosyl-L-methionine</keyword>
<feature type="active site" description="Proton acceptor" evidence="4">
    <location>
        <position position="252"/>
    </location>
</feature>
<dbReference type="PANTHER" id="PTHR43712:SF2">
    <property type="entry name" value="O-METHYLTRANSFERASE CICE"/>
    <property type="match status" value="1"/>
</dbReference>
<gene>
    <name evidence="7" type="ORF">DOO78_07315</name>
</gene>
<dbReference type="AlphaFoldDB" id="A0A327MB40"/>
<reference evidence="8" key="1">
    <citation type="submission" date="2018-06" db="EMBL/GenBank/DDBJ databases">
        <authorList>
            <person name="Khan S.A."/>
        </authorList>
    </citation>
    <scope>NUCLEOTIDE SEQUENCE [LARGE SCALE GENOMIC DNA]</scope>
    <source>
        <strain evidence="8">DB-1506</strain>
    </source>
</reference>
<accession>A0A327MB40</accession>
<evidence type="ECO:0000313" key="8">
    <source>
        <dbReference type="Proteomes" id="UP000249065"/>
    </source>
</evidence>
<evidence type="ECO:0000259" key="5">
    <source>
        <dbReference type="Pfam" id="PF00891"/>
    </source>
</evidence>
<feature type="domain" description="O-methyltransferase C-terminal" evidence="5">
    <location>
        <begin position="115"/>
        <end position="324"/>
    </location>
</feature>
<dbReference type="Proteomes" id="UP000249065">
    <property type="component" value="Unassembled WGS sequence"/>
</dbReference>
<dbReference type="InterPro" id="IPR001077">
    <property type="entry name" value="COMT_C"/>
</dbReference>
<proteinExistence type="predicted"/>
<dbReference type="InterPro" id="IPR029063">
    <property type="entry name" value="SAM-dependent_MTases_sf"/>
</dbReference>
<keyword evidence="1 7" id="KW-0489">Methyltransferase</keyword>
<dbReference type="GO" id="GO:0046983">
    <property type="term" value="F:protein dimerization activity"/>
    <property type="evidence" value="ECO:0007669"/>
    <property type="project" value="InterPro"/>
</dbReference>
<evidence type="ECO:0000256" key="3">
    <source>
        <dbReference type="ARBA" id="ARBA00022691"/>
    </source>
</evidence>
<dbReference type="PROSITE" id="PS51683">
    <property type="entry name" value="SAM_OMT_II"/>
    <property type="match status" value="1"/>
</dbReference>
<dbReference type="InterPro" id="IPR016461">
    <property type="entry name" value="COMT-like"/>
</dbReference>
<dbReference type="PIRSF" id="PIRSF005739">
    <property type="entry name" value="O-mtase"/>
    <property type="match status" value="1"/>
</dbReference>
<dbReference type="SUPFAM" id="SSF53335">
    <property type="entry name" value="S-adenosyl-L-methionine-dependent methyltransferases"/>
    <property type="match status" value="1"/>
</dbReference>
<dbReference type="InterPro" id="IPR036388">
    <property type="entry name" value="WH-like_DNA-bd_sf"/>
</dbReference>
<dbReference type="Pfam" id="PF00891">
    <property type="entry name" value="Methyltransf_2"/>
    <property type="match status" value="1"/>
</dbReference>
<dbReference type="GO" id="GO:0008171">
    <property type="term" value="F:O-methyltransferase activity"/>
    <property type="evidence" value="ECO:0007669"/>
    <property type="project" value="InterPro"/>
</dbReference>
<evidence type="ECO:0000313" key="7">
    <source>
        <dbReference type="EMBL" id="RAI59686.1"/>
    </source>
</evidence>
<dbReference type="CDD" id="cd02440">
    <property type="entry name" value="AdoMet_MTases"/>
    <property type="match status" value="1"/>
</dbReference>
<dbReference type="EMBL" id="QLIX01000004">
    <property type="protein sequence ID" value="RAI59686.1"/>
    <property type="molecule type" value="Genomic_DNA"/>
</dbReference>
<keyword evidence="2 7" id="KW-0808">Transferase</keyword>
<dbReference type="SUPFAM" id="SSF46785">
    <property type="entry name" value="Winged helix' DNA-binding domain"/>
    <property type="match status" value="1"/>
</dbReference>
<evidence type="ECO:0000259" key="6">
    <source>
        <dbReference type="Pfam" id="PF08100"/>
    </source>
</evidence>
<feature type="domain" description="O-methyltransferase dimerisation" evidence="6">
    <location>
        <begin position="16"/>
        <end position="93"/>
    </location>
</feature>
<dbReference type="InterPro" id="IPR036390">
    <property type="entry name" value="WH_DNA-bd_sf"/>
</dbReference>
<sequence length="343" mass="36473">MDAAEDPAPSPDAILQLGLGFWGSKVLLSAVELGLHTHLAETGPLPALVLGTQLGLHPRGLYDFLDALVALGMLRRDAAGRYGNTPATNAFLVRGRPGYVGGLLEMANLRLYPFWDRLTTALRTGRPQNEAADGRPDPFSAIYADPAALQAFLAGMTGVSRPVARAIADAFPFADRRCVADIGCAQGGCLAELLRAHPHLTGIGFDLPAVRPVFEAFAAGQGLAGRARFVAGNFFADPLPAADVLVMGHVLHDWDLDQKLALLRKAHAALPPGGALLVYDAMIDDARREHAFGLLMSLNMLIETPGGFDYTGADCRRWMAEAGFAETRLLPLPGSHSLAIGIR</sequence>
<dbReference type="PANTHER" id="PTHR43712">
    <property type="entry name" value="PUTATIVE (AFU_ORTHOLOGUE AFUA_4G14580)-RELATED"/>
    <property type="match status" value="1"/>
</dbReference>
<comment type="caution">
    <text evidence="7">The sequence shown here is derived from an EMBL/GenBank/DDBJ whole genome shotgun (WGS) entry which is preliminary data.</text>
</comment>
<evidence type="ECO:0000256" key="2">
    <source>
        <dbReference type="ARBA" id="ARBA00022679"/>
    </source>
</evidence>